<dbReference type="Gene3D" id="2.30.30.490">
    <property type="match status" value="1"/>
</dbReference>
<reference evidence="3" key="1">
    <citation type="submission" date="2022-11" db="UniProtKB">
        <authorList>
            <consortium name="WormBaseParasite"/>
        </authorList>
    </citation>
    <scope>IDENTIFICATION</scope>
</reference>
<evidence type="ECO:0000313" key="3">
    <source>
        <dbReference type="WBParaSite" id="PSAMB.scaffold1886size26976.g15409.t1"/>
    </source>
</evidence>
<evidence type="ECO:0000256" key="1">
    <source>
        <dbReference type="SAM" id="MobiDB-lite"/>
    </source>
</evidence>
<dbReference type="Proteomes" id="UP000887566">
    <property type="component" value="Unplaced"/>
</dbReference>
<dbReference type="WBParaSite" id="PSAMB.scaffold1886size26976.g15409.t1">
    <property type="protein sequence ID" value="PSAMB.scaffold1886size26976.g15409.t1"/>
    <property type="gene ID" value="PSAMB.scaffold1886size26976.g15409"/>
</dbReference>
<name>A0A914VE64_9BILA</name>
<feature type="region of interest" description="Disordered" evidence="1">
    <location>
        <begin position="181"/>
        <end position="202"/>
    </location>
</feature>
<evidence type="ECO:0000313" key="2">
    <source>
        <dbReference type="Proteomes" id="UP000887566"/>
    </source>
</evidence>
<protein>
    <submittedName>
        <fullName evidence="3">Uncharacterized protein</fullName>
    </submittedName>
</protein>
<accession>A0A914VE64</accession>
<organism evidence="2 3">
    <name type="scientific">Plectus sambesii</name>
    <dbReference type="NCBI Taxonomy" id="2011161"/>
    <lineage>
        <taxon>Eukaryota</taxon>
        <taxon>Metazoa</taxon>
        <taxon>Ecdysozoa</taxon>
        <taxon>Nematoda</taxon>
        <taxon>Chromadorea</taxon>
        <taxon>Plectida</taxon>
        <taxon>Plectina</taxon>
        <taxon>Plectoidea</taxon>
        <taxon>Plectidae</taxon>
        <taxon>Plectus</taxon>
    </lineage>
</organism>
<keyword evidence="2" id="KW-1185">Reference proteome</keyword>
<dbReference type="InterPro" id="IPR043151">
    <property type="entry name" value="BAH_sf"/>
</dbReference>
<dbReference type="AlphaFoldDB" id="A0A914VE64"/>
<proteinExistence type="predicted"/>
<sequence length="531" mass="60276">MASDCDVNAEWEKRRDAIKQGICPDMLILTSSEDLLLESQAAERSFAKAEEDVVQPDAEITVTNCLLMGANLCAEPLFDQASRESGYGLMLIGDTFIGDQKYLTFVRCVVPFVNWDRNYDALSFGMTTFQEISGRKEQVTRHYYFMDSAPCYEKVYQLSLQAIKQCGRLFRLANKANVGAYGESDDDENSDPMLNTEADEEEAEDIRAELDNVIQKLYAHIVDDKEEYAETSRDVDKFIIDQAWQLDCSAASLDLQNPDQKSLACSEYIVPSFVRSGFDPVDFFDRELNRADEFNETCKKLGTKSGLRLIKKGAAKRRKIISMQPRGQAKVVEQASTTATTVLTKYVFEHTAPLLMNSSRPKVRDENRLELPRVKLARSLRTLDTTLISLNERFRTESDGKKEMSLYRSATIRHKHDDKQYVINVGDVIALKDAVTFVRVIRIIAYSRNSIVKDVKFHGPVFVHGTQTAIGDQGLPNELFFGYECESFEVVDVDQPVTVHRVPQLTPEEFQSFDSRQMLDRYLKPVAYCAA</sequence>